<proteinExistence type="predicted"/>
<sequence length="99" mass="11190">MVMSDRDIQSTRDILSVMSGDEEIKELAELREKSLRDEISRINGARQEGIHTTGIGSSNAMTDFLYYRLKESLKIAKRIDIIISFLIESGGPMILNDLE</sequence>
<name>A0A7X0VS33_9CLOT</name>
<gene>
    <name evidence="1" type="ORF">H7E68_12685</name>
</gene>
<reference evidence="1 2" key="1">
    <citation type="submission" date="2020-08" db="EMBL/GenBank/DDBJ databases">
        <title>Clostridia isolated from Swiss meat.</title>
        <authorList>
            <person name="Wambui J."/>
            <person name="Stevens M.J.A."/>
            <person name="Stephan R."/>
        </authorList>
    </citation>
    <scope>NUCLEOTIDE SEQUENCE [LARGE SCALE GENOMIC DNA]</scope>
    <source>
        <strain evidence="1 2">CM001</strain>
    </source>
</reference>
<comment type="caution">
    <text evidence="1">The sequence shown here is derived from an EMBL/GenBank/DDBJ whole genome shotgun (WGS) entry which is preliminary data.</text>
</comment>
<dbReference type="AlphaFoldDB" id="A0A7X0VS33"/>
<dbReference type="Proteomes" id="UP000585258">
    <property type="component" value="Unassembled WGS sequence"/>
</dbReference>
<evidence type="ECO:0000313" key="2">
    <source>
        <dbReference type="Proteomes" id="UP000585258"/>
    </source>
</evidence>
<evidence type="ECO:0000313" key="1">
    <source>
        <dbReference type="EMBL" id="MBB6715563.1"/>
    </source>
</evidence>
<organism evidence="1 2">
    <name type="scientific">Clostridium gasigenes</name>
    <dbReference type="NCBI Taxonomy" id="94869"/>
    <lineage>
        <taxon>Bacteria</taxon>
        <taxon>Bacillati</taxon>
        <taxon>Bacillota</taxon>
        <taxon>Clostridia</taxon>
        <taxon>Eubacteriales</taxon>
        <taxon>Clostridiaceae</taxon>
        <taxon>Clostridium</taxon>
    </lineage>
</organism>
<dbReference type="RefSeq" id="WP_185164786.1">
    <property type="nucleotide sequence ID" value="NZ_JACKWY010000007.1"/>
</dbReference>
<protein>
    <submittedName>
        <fullName evidence="1">Uncharacterized protein</fullName>
    </submittedName>
</protein>
<dbReference type="EMBL" id="JACKWY010000007">
    <property type="protein sequence ID" value="MBB6715563.1"/>
    <property type="molecule type" value="Genomic_DNA"/>
</dbReference>
<accession>A0A7X0VS33</accession>